<dbReference type="EnsemblMetazoa" id="XM_014384346.2">
    <property type="protein sequence ID" value="XP_014239832.1"/>
    <property type="gene ID" value="LOC106661132"/>
</dbReference>
<keyword evidence="3" id="KW-1185">Reference proteome</keyword>
<organism evidence="2 3">
    <name type="scientific">Cimex lectularius</name>
    <name type="common">Bed bug</name>
    <name type="synonym">Acanthia lectularia</name>
    <dbReference type="NCBI Taxonomy" id="79782"/>
    <lineage>
        <taxon>Eukaryota</taxon>
        <taxon>Metazoa</taxon>
        <taxon>Ecdysozoa</taxon>
        <taxon>Arthropoda</taxon>
        <taxon>Hexapoda</taxon>
        <taxon>Insecta</taxon>
        <taxon>Pterygota</taxon>
        <taxon>Neoptera</taxon>
        <taxon>Paraneoptera</taxon>
        <taxon>Hemiptera</taxon>
        <taxon>Heteroptera</taxon>
        <taxon>Panheteroptera</taxon>
        <taxon>Cimicomorpha</taxon>
        <taxon>Cimicidae</taxon>
        <taxon>Cimex</taxon>
    </lineage>
</organism>
<reference evidence="2" key="1">
    <citation type="submission" date="2022-01" db="UniProtKB">
        <authorList>
            <consortium name="EnsemblMetazoa"/>
        </authorList>
    </citation>
    <scope>IDENTIFICATION</scope>
</reference>
<dbReference type="InterPro" id="IPR027482">
    <property type="entry name" value="Sec1-like_dom2"/>
</dbReference>
<evidence type="ECO:0000256" key="1">
    <source>
        <dbReference type="ARBA" id="ARBA00009884"/>
    </source>
</evidence>
<dbReference type="AlphaFoldDB" id="A0A8I6TCR5"/>
<dbReference type="RefSeq" id="XP_014239832.1">
    <property type="nucleotide sequence ID" value="XM_014384346.2"/>
</dbReference>
<protein>
    <recommendedName>
        <fullName evidence="4">Sec1 family domain-containing protein 2</fullName>
    </recommendedName>
</protein>
<dbReference type="PANTHER" id="PTHR11679">
    <property type="entry name" value="VESICLE PROTEIN SORTING-ASSOCIATED"/>
    <property type="match status" value="1"/>
</dbReference>
<dbReference type="OMA" id="DHEATEC"/>
<dbReference type="EnsemblMetazoa" id="XM_014384347.2">
    <property type="protein sequence ID" value="XP_014239833.1"/>
    <property type="gene ID" value="LOC106661132"/>
</dbReference>
<dbReference type="GeneID" id="106661132"/>
<dbReference type="Gene3D" id="3.40.50.1910">
    <property type="match status" value="1"/>
</dbReference>
<dbReference type="KEGG" id="clec:106661132"/>
<proteinExistence type="inferred from homology"/>
<dbReference type="RefSeq" id="XP_014239833.1">
    <property type="nucleotide sequence ID" value="XM_014384347.2"/>
</dbReference>
<dbReference type="SUPFAM" id="SSF56815">
    <property type="entry name" value="Sec1/munc18-like (SM) proteins"/>
    <property type="match status" value="1"/>
</dbReference>
<dbReference type="InterPro" id="IPR001619">
    <property type="entry name" value="Sec1-like"/>
</dbReference>
<dbReference type="EnsemblMetazoa" id="XM_014384345.1">
    <property type="protein sequence ID" value="XP_014239831.1"/>
    <property type="gene ID" value="LOC106661132"/>
</dbReference>
<sequence length="651" mass="73370">MVLNLRYISENCWHEVCKKVKGAAVFVDKASAECLSWHGGVALLWKHGASCIREFSSFESGGDIEKGVFLVSSPVVGPARIVLRDLISNSKFNHCILITSCSPVVLNVATTGNVPENAHEMTAVHKLELDMLRWMKDKNYTAEIFHFPISIVPVTDYFFTTPPFSDFMPCFSEDLEGKTIYSSLPRNLDLEALPLELQIGVLHLMTTINSLLSQLSVRESIYCIGLLSSLVGSSLQKHTPSALRLKTASSNMSLVLIDRTLDLCDAMYQNNQVLLDKMKSILEPFPGHSIDVAIDMSPICKTKMKANTGWVNAPGCLHDPKTDLFEWLIMKKQVETITELYERLYAECQLDFPKRLDTKQLLKTISENFKDNLKDKIIPNSGLIQVSLGVIETLNSNEINSLEVVESLKKLLYQSISADNSTDNALIQLKEIMVMRKKRGLTVEKVLSLIVFFYSLVGQQFTIQASLAEDLQEVVANAIEKDKENIGSLSAHFESFEKAKVREFTRNFFTKLNSIRNARKHFTKYNEIAANHGRSQPLEYRSLISQLMYDIVDSNKPEMPDLKYKANMSMKDNFTSRFSSMILNVAKPHVMDNDIIMIYVIGGVTAQEVKYIKDCFKGCNKEVIIGSTTLSSPSQTLQNLFFKDPLKPFEI</sequence>
<evidence type="ECO:0000313" key="2">
    <source>
        <dbReference type="EnsemblMetazoa" id="XP_014239833.1"/>
    </source>
</evidence>
<evidence type="ECO:0000313" key="3">
    <source>
        <dbReference type="Proteomes" id="UP000494040"/>
    </source>
</evidence>
<dbReference type="EnsemblMetazoa" id="XM_014384344.1">
    <property type="protein sequence ID" value="XP_014239830.1"/>
    <property type="gene ID" value="LOC106661132"/>
</dbReference>
<dbReference type="RefSeq" id="XP_014239830.1">
    <property type="nucleotide sequence ID" value="XM_014384344.1"/>
</dbReference>
<evidence type="ECO:0008006" key="4">
    <source>
        <dbReference type="Google" id="ProtNLM"/>
    </source>
</evidence>
<name>A0A8I6TCR5_CIMLE</name>
<accession>A0A8I6TCR5</accession>
<dbReference type="OrthoDB" id="549905at2759"/>
<dbReference type="InterPro" id="IPR036045">
    <property type="entry name" value="Sec1-like_sf"/>
</dbReference>
<comment type="similarity">
    <text evidence="1">Belongs to the STXBP/unc-18/SEC1 family.</text>
</comment>
<dbReference type="GO" id="GO:0016192">
    <property type="term" value="P:vesicle-mediated transport"/>
    <property type="evidence" value="ECO:0007669"/>
    <property type="project" value="InterPro"/>
</dbReference>
<dbReference type="Proteomes" id="UP000494040">
    <property type="component" value="Unassembled WGS sequence"/>
</dbReference>
<dbReference type="RefSeq" id="XP_014239831.1">
    <property type="nucleotide sequence ID" value="XM_014384345.1"/>
</dbReference>